<dbReference type="AlphaFoldDB" id="A0A834LQY2"/>
<name>A0A834LQY2_RHOSS</name>
<evidence type="ECO:0000313" key="5">
    <source>
        <dbReference type="EMBL" id="KAF7146816.1"/>
    </source>
</evidence>
<dbReference type="InterPro" id="IPR002885">
    <property type="entry name" value="PPR_rpt"/>
</dbReference>
<dbReference type="PANTHER" id="PTHR47447">
    <property type="entry name" value="OS03G0856100 PROTEIN"/>
    <property type="match status" value="1"/>
</dbReference>
<dbReference type="Pfam" id="PF17177">
    <property type="entry name" value="PPR_long"/>
    <property type="match status" value="1"/>
</dbReference>
<dbReference type="Gene3D" id="1.25.40.10">
    <property type="entry name" value="Tetratricopeptide repeat domain"/>
    <property type="match status" value="4"/>
</dbReference>
<evidence type="ECO:0000256" key="1">
    <source>
        <dbReference type="ARBA" id="ARBA00007626"/>
    </source>
</evidence>
<dbReference type="Proteomes" id="UP000626092">
    <property type="component" value="Unassembled WGS sequence"/>
</dbReference>
<keyword evidence="2" id="KW-0677">Repeat</keyword>
<dbReference type="PANTHER" id="PTHR47447:SF28">
    <property type="entry name" value="PENTACOTRIPEPTIDE-REPEAT REGION OF PRORP DOMAIN-CONTAINING PROTEIN"/>
    <property type="match status" value="1"/>
</dbReference>
<feature type="domain" description="PROP1-like PPR" evidence="4">
    <location>
        <begin position="367"/>
        <end position="511"/>
    </location>
</feature>
<evidence type="ECO:0000259" key="4">
    <source>
        <dbReference type="Pfam" id="PF17177"/>
    </source>
</evidence>
<comment type="caution">
    <text evidence="5">The sequence shown here is derived from an EMBL/GenBank/DDBJ whole genome shotgun (WGS) entry which is preliminary data.</text>
</comment>
<accession>A0A834LQY2</accession>
<protein>
    <recommendedName>
        <fullName evidence="4">PROP1-like PPR domain-containing protein</fullName>
    </recommendedName>
</protein>
<proteinExistence type="inferred from homology"/>
<dbReference type="EMBL" id="WJXA01000004">
    <property type="protein sequence ID" value="KAF7146816.1"/>
    <property type="molecule type" value="Genomic_DNA"/>
</dbReference>
<reference evidence="5" key="1">
    <citation type="submission" date="2019-11" db="EMBL/GenBank/DDBJ databases">
        <authorList>
            <person name="Liu Y."/>
            <person name="Hou J."/>
            <person name="Li T.-Q."/>
            <person name="Guan C.-H."/>
            <person name="Wu X."/>
            <person name="Wu H.-Z."/>
            <person name="Ling F."/>
            <person name="Zhang R."/>
            <person name="Shi X.-G."/>
            <person name="Ren J.-P."/>
            <person name="Chen E.-F."/>
            <person name="Sun J.-M."/>
        </authorList>
    </citation>
    <scope>NUCLEOTIDE SEQUENCE</scope>
    <source>
        <strain evidence="5">Adult_tree_wgs_1</strain>
        <tissue evidence="5">Leaves</tissue>
    </source>
</reference>
<comment type="similarity">
    <text evidence="1">Belongs to the PPR family. P subfamily.</text>
</comment>
<dbReference type="OrthoDB" id="185373at2759"/>
<feature type="repeat" description="PPR" evidence="3">
    <location>
        <begin position="494"/>
        <end position="528"/>
    </location>
</feature>
<dbReference type="SUPFAM" id="SSF81901">
    <property type="entry name" value="HCP-like"/>
    <property type="match status" value="1"/>
</dbReference>
<dbReference type="PROSITE" id="PS51375">
    <property type="entry name" value="PPR"/>
    <property type="match status" value="6"/>
</dbReference>
<evidence type="ECO:0000256" key="3">
    <source>
        <dbReference type="PROSITE-ProRule" id="PRU00708"/>
    </source>
</evidence>
<dbReference type="InterPro" id="IPR011990">
    <property type="entry name" value="TPR-like_helical_dom_sf"/>
</dbReference>
<feature type="repeat" description="PPR" evidence="3">
    <location>
        <begin position="284"/>
        <end position="318"/>
    </location>
</feature>
<dbReference type="NCBIfam" id="TIGR00756">
    <property type="entry name" value="PPR"/>
    <property type="match status" value="7"/>
</dbReference>
<keyword evidence="6" id="KW-1185">Reference proteome</keyword>
<feature type="repeat" description="PPR" evidence="3">
    <location>
        <begin position="319"/>
        <end position="353"/>
    </location>
</feature>
<feature type="repeat" description="PPR" evidence="3">
    <location>
        <begin position="424"/>
        <end position="458"/>
    </location>
</feature>
<sequence length="565" mass="64533">MASKVKPLNGFLHCSGSKNLIVFRDGIQYVNGLCNILYNSFCDMTESPKTDDSSTATESPEIPSWVKFSEKDNPLLDDPEDEFSIPTVPFWAGNRKIQDHRTDIKSIVSDIAETDVDRISKVLKGQFQSPDDAMQTLNGCSVNVSESLADQILKRFSYDWKPALGFFKWAKSLMGFKFSADLYNSLVDVMGKCRKFDLMWEVVEEMDQLGEGYVSLDTMAKVFRRLARAQRYKDAIEAFRKMERYGLMKHVEAMNSLMDALVKGNSVEHAQEVYLEYKNCIHPNSHTFNILIHGWCKARQINKARDTMEEMENHGFVPDVIAYTSVIDYYCREKDFRKVDEVLQEMEEKGCPPNAVTYTIVMHALGKAKEINEALKVYEKMTQRGCVPDCSFYSSLIYILSKAGRLKDAREVFDDMSKQGVSPDVVTYNTMITTACEHSQEENALQLLREMEKSGCKPDLRTYAPLLKMCCRKKRMKVLSFLLNHMFESDVSLELGTYSLLVHGLCKSGKLEHACVFYEAMVLRGFVPTDFTSEMLRKELEKMGMEKAKARIGELILQAGSQRRV</sequence>
<gene>
    <name evidence="5" type="ORF">RHSIM_Rhsim04G0199600</name>
</gene>
<dbReference type="Pfam" id="PF13041">
    <property type="entry name" value="PPR_2"/>
    <property type="match status" value="1"/>
</dbReference>
<feature type="repeat" description="PPR" evidence="3">
    <location>
        <begin position="354"/>
        <end position="388"/>
    </location>
</feature>
<evidence type="ECO:0000313" key="6">
    <source>
        <dbReference type="Proteomes" id="UP000626092"/>
    </source>
</evidence>
<dbReference type="Pfam" id="PF01535">
    <property type="entry name" value="PPR"/>
    <property type="match status" value="2"/>
</dbReference>
<evidence type="ECO:0000256" key="2">
    <source>
        <dbReference type="ARBA" id="ARBA00022737"/>
    </source>
</evidence>
<dbReference type="InterPro" id="IPR033443">
    <property type="entry name" value="PROP1-like_PPR_dom"/>
</dbReference>
<organism evidence="5 6">
    <name type="scientific">Rhododendron simsii</name>
    <name type="common">Sims's rhododendron</name>
    <dbReference type="NCBI Taxonomy" id="118357"/>
    <lineage>
        <taxon>Eukaryota</taxon>
        <taxon>Viridiplantae</taxon>
        <taxon>Streptophyta</taxon>
        <taxon>Embryophyta</taxon>
        <taxon>Tracheophyta</taxon>
        <taxon>Spermatophyta</taxon>
        <taxon>Magnoliopsida</taxon>
        <taxon>eudicotyledons</taxon>
        <taxon>Gunneridae</taxon>
        <taxon>Pentapetalae</taxon>
        <taxon>asterids</taxon>
        <taxon>Ericales</taxon>
        <taxon>Ericaceae</taxon>
        <taxon>Ericoideae</taxon>
        <taxon>Rhodoreae</taxon>
        <taxon>Rhododendron</taxon>
    </lineage>
</organism>
<feature type="repeat" description="PPR" evidence="3">
    <location>
        <begin position="389"/>
        <end position="423"/>
    </location>
</feature>